<evidence type="ECO:0000313" key="1">
    <source>
        <dbReference type="EMBL" id="GGO84489.1"/>
    </source>
</evidence>
<dbReference type="Pfam" id="PF10604">
    <property type="entry name" value="Polyketide_cyc2"/>
    <property type="match status" value="1"/>
</dbReference>
<protein>
    <recommendedName>
        <fullName evidence="3">Polyketide cyclase</fullName>
    </recommendedName>
</protein>
<evidence type="ECO:0000313" key="2">
    <source>
        <dbReference type="Proteomes" id="UP000641932"/>
    </source>
</evidence>
<proteinExistence type="predicted"/>
<accession>A0A917ZJ50</accession>
<dbReference type="InterPro" id="IPR019587">
    <property type="entry name" value="Polyketide_cyclase/dehydratase"/>
</dbReference>
<sequence>MAEVHAQAHITAPPERVWDRLTDFECYGQWNATHTGFPKGVPDAPAKGESFQENMRLMGFPAEVTWTVEECEAPRVLSLSGNGPMGVALRQVYRLVPGADGGTDVAVHSSFTGAAVSLMASKLENAGTSALAQSLSRLADVVRASA</sequence>
<dbReference type="Gene3D" id="3.30.530.20">
    <property type="match status" value="1"/>
</dbReference>
<gene>
    <name evidence="1" type="ORF">GCM10012280_16090</name>
</gene>
<organism evidence="1 2">
    <name type="scientific">Wenjunlia tyrosinilytica</name>
    <dbReference type="NCBI Taxonomy" id="1544741"/>
    <lineage>
        <taxon>Bacteria</taxon>
        <taxon>Bacillati</taxon>
        <taxon>Actinomycetota</taxon>
        <taxon>Actinomycetes</taxon>
        <taxon>Kitasatosporales</taxon>
        <taxon>Streptomycetaceae</taxon>
        <taxon>Wenjunlia</taxon>
    </lineage>
</organism>
<reference evidence="1" key="1">
    <citation type="journal article" date="2014" name="Int. J. Syst. Evol. Microbiol.">
        <title>Complete genome sequence of Corynebacterium casei LMG S-19264T (=DSM 44701T), isolated from a smear-ripened cheese.</title>
        <authorList>
            <consortium name="US DOE Joint Genome Institute (JGI-PGF)"/>
            <person name="Walter F."/>
            <person name="Albersmeier A."/>
            <person name="Kalinowski J."/>
            <person name="Ruckert C."/>
        </authorList>
    </citation>
    <scope>NUCLEOTIDE SEQUENCE</scope>
    <source>
        <strain evidence="1">CGMCC 4.7201</strain>
    </source>
</reference>
<dbReference type="RefSeq" id="WP_189130827.1">
    <property type="nucleotide sequence ID" value="NZ_BMMS01000005.1"/>
</dbReference>
<dbReference type="InterPro" id="IPR023393">
    <property type="entry name" value="START-like_dom_sf"/>
</dbReference>
<dbReference type="SUPFAM" id="SSF55961">
    <property type="entry name" value="Bet v1-like"/>
    <property type="match status" value="1"/>
</dbReference>
<dbReference type="Proteomes" id="UP000641932">
    <property type="component" value="Unassembled WGS sequence"/>
</dbReference>
<reference evidence="1" key="2">
    <citation type="submission" date="2020-09" db="EMBL/GenBank/DDBJ databases">
        <authorList>
            <person name="Sun Q."/>
            <person name="Zhou Y."/>
        </authorList>
    </citation>
    <scope>NUCLEOTIDE SEQUENCE</scope>
    <source>
        <strain evidence="1">CGMCC 4.7201</strain>
    </source>
</reference>
<comment type="caution">
    <text evidence="1">The sequence shown here is derived from an EMBL/GenBank/DDBJ whole genome shotgun (WGS) entry which is preliminary data.</text>
</comment>
<keyword evidence="2" id="KW-1185">Reference proteome</keyword>
<evidence type="ECO:0008006" key="3">
    <source>
        <dbReference type="Google" id="ProtNLM"/>
    </source>
</evidence>
<dbReference type="AlphaFoldDB" id="A0A917ZJ50"/>
<name>A0A917ZJ50_9ACTN</name>
<dbReference type="EMBL" id="BMMS01000005">
    <property type="protein sequence ID" value="GGO84489.1"/>
    <property type="molecule type" value="Genomic_DNA"/>
</dbReference>